<evidence type="ECO:0000256" key="6">
    <source>
        <dbReference type="ARBA" id="ARBA00022989"/>
    </source>
</evidence>
<comment type="caution">
    <text evidence="9">The sequence shown here is derived from an EMBL/GenBank/DDBJ whole genome shotgun (WGS) entry which is preliminary data.</text>
</comment>
<dbReference type="Proteomes" id="UP000265692">
    <property type="component" value="Unassembled WGS sequence"/>
</dbReference>
<sequence length="351" mass="37147">MKTYKTVRMFKGRISFLVDRRAIKVFGIAAIATAFIFIISTGIGEMTISPLSVVKVFLGGGTEMEQLVVTSFRLPRIIVALMVGISLAVAGGILQGMIRNPLASPDILGITGGAAVAVVGFLAFFSDENNALTVSIKWLPLAAFIGAGIVAILVYILAWKNGVSPFRLVLMGIGVSALMQALTTLMMILGPIYRASQANIWITGTVNGSTWDNVSVLVPLTVSLVLIVLFMTRNMNIQELGDDIATGVGSHVQRQRLIFMIISTALIGVSVAFAGGIGFVGLMAPHIARRLVGSSFGALLPVSALIGGILVMLADLVGRTLFSPLEVPAGVFTSAIGAPYFIYLLFRTRNS</sequence>
<feature type="transmembrane region" description="Helical" evidence="8">
    <location>
        <begin position="21"/>
        <end position="43"/>
    </location>
</feature>
<name>A0A396SGA0_9BACL</name>
<evidence type="ECO:0000256" key="7">
    <source>
        <dbReference type="ARBA" id="ARBA00023136"/>
    </source>
</evidence>
<keyword evidence="5 8" id="KW-0812">Transmembrane</keyword>
<feature type="transmembrane region" description="Helical" evidence="8">
    <location>
        <begin position="106"/>
        <end position="126"/>
    </location>
</feature>
<comment type="subcellular location">
    <subcellularLocation>
        <location evidence="1">Cell membrane</location>
        <topology evidence="1">Multi-pass membrane protein</topology>
    </subcellularLocation>
</comment>
<feature type="transmembrane region" description="Helical" evidence="8">
    <location>
        <begin position="74"/>
        <end position="94"/>
    </location>
</feature>
<protein>
    <submittedName>
        <fullName evidence="9">Iron ABC transporter permease</fullName>
    </submittedName>
</protein>
<dbReference type="AlphaFoldDB" id="A0A396SGA0"/>
<evidence type="ECO:0000256" key="2">
    <source>
        <dbReference type="ARBA" id="ARBA00007935"/>
    </source>
</evidence>
<dbReference type="InterPro" id="IPR037294">
    <property type="entry name" value="ABC_BtuC-like"/>
</dbReference>
<dbReference type="PANTHER" id="PTHR30472:SF24">
    <property type="entry name" value="FERRIC ENTEROBACTIN TRANSPORT SYSTEM PERMEASE PROTEIN FEPG"/>
    <property type="match status" value="1"/>
</dbReference>
<dbReference type="OrthoDB" id="9811721at2"/>
<dbReference type="GO" id="GO:0022857">
    <property type="term" value="F:transmembrane transporter activity"/>
    <property type="evidence" value="ECO:0007669"/>
    <property type="project" value="InterPro"/>
</dbReference>
<evidence type="ECO:0000256" key="3">
    <source>
        <dbReference type="ARBA" id="ARBA00022448"/>
    </source>
</evidence>
<dbReference type="RefSeq" id="WP_118875884.1">
    <property type="nucleotide sequence ID" value="NZ_QWEI01000003.1"/>
</dbReference>
<dbReference type="EMBL" id="QWEI01000003">
    <property type="protein sequence ID" value="RHW37496.1"/>
    <property type="molecule type" value="Genomic_DNA"/>
</dbReference>
<evidence type="ECO:0000256" key="8">
    <source>
        <dbReference type="SAM" id="Phobius"/>
    </source>
</evidence>
<dbReference type="GO" id="GO:0033214">
    <property type="term" value="P:siderophore-iron import into cell"/>
    <property type="evidence" value="ECO:0007669"/>
    <property type="project" value="TreeGrafter"/>
</dbReference>
<evidence type="ECO:0000256" key="4">
    <source>
        <dbReference type="ARBA" id="ARBA00022475"/>
    </source>
</evidence>
<evidence type="ECO:0000256" key="5">
    <source>
        <dbReference type="ARBA" id="ARBA00022692"/>
    </source>
</evidence>
<gene>
    <name evidence="9" type="ORF">D1B33_08130</name>
</gene>
<dbReference type="Gene3D" id="1.10.3470.10">
    <property type="entry name" value="ABC transporter involved in vitamin B12 uptake, BtuC"/>
    <property type="match status" value="1"/>
</dbReference>
<keyword evidence="4" id="KW-1003">Cell membrane</keyword>
<keyword evidence="10" id="KW-1185">Reference proteome</keyword>
<feature type="transmembrane region" description="Helical" evidence="8">
    <location>
        <begin position="296"/>
        <end position="317"/>
    </location>
</feature>
<evidence type="ECO:0000313" key="9">
    <source>
        <dbReference type="EMBL" id="RHW37496.1"/>
    </source>
</evidence>
<dbReference type="SUPFAM" id="SSF81345">
    <property type="entry name" value="ABC transporter involved in vitamin B12 uptake, BtuC"/>
    <property type="match status" value="1"/>
</dbReference>
<dbReference type="CDD" id="cd06550">
    <property type="entry name" value="TM_ABC_iron-siderophores_like"/>
    <property type="match status" value="1"/>
</dbReference>
<keyword evidence="3" id="KW-0813">Transport</keyword>
<organism evidence="9 10">
    <name type="scientific">Ureibacillus yapensis</name>
    <dbReference type="NCBI Taxonomy" id="2304605"/>
    <lineage>
        <taxon>Bacteria</taxon>
        <taxon>Bacillati</taxon>
        <taxon>Bacillota</taxon>
        <taxon>Bacilli</taxon>
        <taxon>Bacillales</taxon>
        <taxon>Caryophanaceae</taxon>
        <taxon>Ureibacillus</taxon>
    </lineage>
</organism>
<keyword evidence="7 8" id="KW-0472">Membrane</keyword>
<dbReference type="GO" id="GO:0005886">
    <property type="term" value="C:plasma membrane"/>
    <property type="evidence" value="ECO:0007669"/>
    <property type="project" value="UniProtKB-SubCell"/>
</dbReference>
<feature type="transmembrane region" description="Helical" evidence="8">
    <location>
        <begin position="138"/>
        <end position="157"/>
    </location>
</feature>
<feature type="transmembrane region" description="Helical" evidence="8">
    <location>
        <begin position="329"/>
        <end position="346"/>
    </location>
</feature>
<dbReference type="InterPro" id="IPR000522">
    <property type="entry name" value="ABC_transptr_permease_BtuC"/>
</dbReference>
<dbReference type="PANTHER" id="PTHR30472">
    <property type="entry name" value="FERRIC ENTEROBACTIN TRANSPORT SYSTEM PERMEASE PROTEIN"/>
    <property type="match status" value="1"/>
</dbReference>
<keyword evidence="6 8" id="KW-1133">Transmembrane helix</keyword>
<feature type="transmembrane region" description="Helical" evidence="8">
    <location>
        <begin position="169"/>
        <end position="193"/>
    </location>
</feature>
<dbReference type="FunFam" id="1.10.3470.10:FF:000001">
    <property type="entry name" value="Vitamin B12 ABC transporter permease BtuC"/>
    <property type="match status" value="1"/>
</dbReference>
<comment type="similarity">
    <text evidence="2">Belongs to the binding-protein-dependent transport system permease family. FecCD subfamily.</text>
</comment>
<accession>A0A396SGA0</accession>
<proteinExistence type="inferred from homology"/>
<reference evidence="9 10" key="1">
    <citation type="submission" date="2018-08" db="EMBL/GenBank/DDBJ databases">
        <title>Lysinibacillus sp. YLB-03 draft genome sequence.</title>
        <authorList>
            <person name="Yu L."/>
        </authorList>
    </citation>
    <scope>NUCLEOTIDE SEQUENCE [LARGE SCALE GENOMIC DNA]</scope>
    <source>
        <strain evidence="9 10">YLB-03</strain>
    </source>
</reference>
<evidence type="ECO:0000313" key="10">
    <source>
        <dbReference type="Proteomes" id="UP000265692"/>
    </source>
</evidence>
<evidence type="ECO:0000256" key="1">
    <source>
        <dbReference type="ARBA" id="ARBA00004651"/>
    </source>
</evidence>
<feature type="transmembrane region" description="Helical" evidence="8">
    <location>
        <begin position="213"/>
        <end position="231"/>
    </location>
</feature>
<feature type="transmembrane region" description="Helical" evidence="8">
    <location>
        <begin position="257"/>
        <end position="284"/>
    </location>
</feature>
<dbReference type="Pfam" id="PF01032">
    <property type="entry name" value="FecCD"/>
    <property type="match status" value="1"/>
</dbReference>